<keyword evidence="5" id="KW-0813">Transport</keyword>
<evidence type="ECO:0000256" key="5">
    <source>
        <dbReference type="HAMAP-Rule" id="MF_00445"/>
    </source>
</evidence>
<evidence type="ECO:0000256" key="2">
    <source>
        <dbReference type="ARBA" id="ARBA00022692"/>
    </source>
</evidence>
<comment type="caution">
    <text evidence="8">The sequence shown here is derived from an EMBL/GenBank/DDBJ whole genome shotgun (WGS) entry which is preliminary data.</text>
</comment>
<reference evidence="8 9" key="1">
    <citation type="submission" date="2022-08" db="EMBL/GenBank/DDBJ databases">
        <title>Proteogenomics of the novel Dehalobacterium formicoaceticum strain EZ94 highlights a key role of methyltransferases during anaerobic dichloromethane degradation.</title>
        <authorList>
            <person name="Wasmund K."/>
        </authorList>
    </citation>
    <scope>NUCLEOTIDE SEQUENCE [LARGE SCALE GENOMIC DNA]</scope>
    <source>
        <strain evidence="8 9">EZ94</strain>
    </source>
</reference>
<dbReference type="PANTHER" id="PTHR22773">
    <property type="entry name" value="NADH DEHYDROGENASE"/>
    <property type="match status" value="1"/>
</dbReference>
<organism evidence="8 9">
    <name type="scientific">Dehalobacterium formicoaceticum</name>
    <dbReference type="NCBI Taxonomy" id="51515"/>
    <lineage>
        <taxon>Bacteria</taxon>
        <taxon>Bacillati</taxon>
        <taxon>Bacillota</taxon>
        <taxon>Clostridia</taxon>
        <taxon>Eubacteriales</taxon>
        <taxon>Peptococcaceae</taxon>
        <taxon>Dehalobacterium</taxon>
    </lineage>
</organism>
<accession>A0ABT1Y5S3</accession>
<comment type="subunit">
    <text evidence="5">NDH-1 is composed of 14 different subunits. Subunits NuoA, H, J, K, L, M, N constitute the membrane sector of the complex.</text>
</comment>
<dbReference type="RefSeq" id="WP_089611614.1">
    <property type="nucleotide sequence ID" value="NZ_CP022121.1"/>
</dbReference>
<sequence length="475" mass="51500">MNLELLTTEIIVALLSLFILVLGLVTPAGQKKGIGYFTCFSLAVTLIIACTLHGVSGTAFGAMYVVDPFSSFFKITFLVAALLIAMFSVSYVEKLGYHQGEFFALMVFALLGMMLMVSAADFIIFYVALEMMTIPFIVLTAFRHGDKKSSEAGMKYMLLSAMSSAVLLYGLSILYGMAGSTQYADVLAMLSAGSLQPFTVMGLVFLIAAFGFKISMVPFHMWSPDIYEGAPTPVTAFLAVGSKTAALAAMLRMFMTVIPDTRDVWMILVIILCALTIVLGNFVAIPQTNIKRMLAYSSIAHAGYLLMGLVAFTDLGVSAIMYYALIYVFANAGAFACITAFGNYTGSDEIKDYTGMWKRSPVISAVLLLCLLSLGGIPPMAGFVGKFYLFTAVIDQGYLWLAFLGIGMSMVSAYYYLIVAKVMFFGEPAEETTIPIPVGTKTVMYVCAFFSLFLGVYPAPLTSIVTKVAQLFFPM</sequence>
<evidence type="ECO:0000256" key="3">
    <source>
        <dbReference type="ARBA" id="ARBA00022989"/>
    </source>
</evidence>
<dbReference type="EMBL" id="JANPWE010000006">
    <property type="protein sequence ID" value="MCR6546231.1"/>
    <property type="molecule type" value="Genomic_DNA"/>
</dbReference>
<evidence type="ECO:0000256" key="4">
    <source>
        <dbReference type="ARBA" id="ARBA00023136"/>
    </source>
</evidence>
<dbReference type="EC" id="7.1.1.-" evidence="5"/>
<dbReference type="HAMAP" id="MF_00445">
    <property type="entry name" value="NDH1_NuoN_1"/>
    <property type="match status" value="1"/>
</dbReference>
<feature type="domain" description="NADH:quinone oxidoreductase/Mrp antiporter transmembrane" evidence="7">
    <location>
        <begin position="119"/>
        <end position="410"/>
    </location>
</feature>
<name>A0ABT1Y5S3_9FIRM</name>
<feature type="transmembrane region" description="Helical" evidence="5">
    <location>
        <begin position="264"/>
        <end position="286"/>
    </location>
</feature>
<keyword evidence="5" id="KW-1003">Cell membrane</keyword>
<feature type="transmembrane region" description="Helical" evidence="5">
    <location>
        <begin position="123"/>
        <end position="144"/>
    </location>
</feature>
<keyword evidence="4 5" id="KW-0472">Membrane</keyword>
<feature type="transmembrane region" description="Helical" evidence="5">
    <location>
        <begin position="362"/>
        <end position="385"/>
    </location>
</feature>
<keyword evidence="3 5" id="KW-1133">Transmembrane helix</keyword>
<dbReference type="NCBIfam" id="TIGR01770">
    <property type="entry name" value="NDH_I_N"/>
    <property type="match status" value="1"/>
</dbReference>
<feature type="transmembrane region" description="Helical" evidence="5">
    <location>
        <begin position="319"/>
        <end position="341"/>
    </location>
</feature>
<dbReference type="InterPro" id="IPR001750">
    <property type="entry name" value="ND/Mrp_TM"/>
</dbReference>
<dbReference type="InterPro" id="IPR010096">
    <property type="entry name" value="NADH-Q_OxRdtase_suN/2"/>
</dbReference>
<feature type="transmembrane region" description="Helical" evidence="5">
    <location>
        <begin position="156"/>
        <end position="178"/>
    </location>
</feature>
<feature type="transmembrane region" description="Helical" evidence="5">
    <location>
        <begin position="6"/>
        <end position="25"/>
    </location>
</feature>
<feature type="transmembrane region" description="Helical" evidence="5">
    <location>
        <begin position="397"/>
        <end position="417"/>
    </location>
</feature>
<evidence type="ECO:0000256" key="6">
    <source>
        <dbReference type="RuleBase" id="RU000320"/>
    </source>
</evidence>
<comment type="similarity">
    <text evidence="5">Belongs to the complex I subunit 2 family.</text>
</comment>
<dbReference type="PRINTS" id="PR01434">
    <property type="entry name" value="NADHDHGNASE5"/>
</dbReference>
<keyword evidence="5" id="KW-1278">Translocase</keyword>
<comment type="subcellular location">
    <subcellularLocation>
        <location evidence="5">Cell membrane</location>
        <topology evidence="5">Multi-pass membrane protein</topology>
    </subcellularLocation>
    <subcellularLocation>
        <location evidence="1">Endomembrane system</location>
        <topology evidence="1">Multi-pass membrane protein</topology>
    </subcellularLocation>
    <subcellularLocation>
        <location evidence="6">Membrane</location>
        <topology evidence="6">Multi-pass membrane protein</topology>
    </subcellularLocation>
</comment>
<keyword evidence="9" id="KW-1185">Reference proteome</keyword>
<evidence type="ECO:0000259" key="7">
    <source>
        <dbReference type="Pfam" id="PF00361"/>
    </source>
</evidence>
<keyword evidence="5" id="KW-0874">Quinone</keyword>
<feature type="transmembrane region" description="Helical" evidence="5">
    <location>
        <begin position="293"/>
        <end position="313"/>
    </location>
</feature>
<evidence type="ECO:0000256" key="1">
    <source>
        <dbReference type="ARBA" id="ARBA00004127"/>
    </source>
</evidence>
<comment type="function">
    <text evidence="5">NDH-1 shuttles electrons from NADH, via FMN and iron-sulfur (Fe-S) centers, to quinones in the respiratory chain. The immediate electron acceptor for the enzyme in this species is believed to be a menaquinone. Couples the redox reaction to proton translocation (for every two electrons transferred, four hydrogen ions are translocated across the cytoplasmic membrane), and thus conserves the redox energy in a proton gradient.</text>
</comment>
<keyword evidence="5" id="KW-0520">NAD</keyword>
<feature type="transmembrane region" description="Helical" evidence="5">
    <location>
        <begin position="72"/>
        <end position="92"/>
    </location>
</feature>
<feature type="transmembrane region" description="Helical" evidence="5">
    <location>
        <begin position="438"/>
        <end position="457"/>
    </location>
</feature>
<feature type="transmembrane region" description="Helical" evidence="5">
    <location>
        <begin position="234"/>
        <end position="258"/>
    </location>
</feature>
<evidence type="ECO:0000313" key="9">
    <source>
        <dbReference type="Proteomes" id="UP001524944"/>
    </source>
</evidence>
<gene>
    <name evidence="5" type="primary">nuoN</name>
    <name evidence="8" type="ORF">NVS47_12035</name>
</gene>
<proteinExistence type="inferred from homology"/>
<feature type="transmembrane region" description="Helical" evidence="5">
    <location>
        <begin position="37"/>
        <end position="66"/>
    </location>
</feature>
<dbReference type="Proteomes" id="UP001524944">
    <property type="component" value="Unassembled WGS sequence"/>
</dbReference>
<feature type="transmembrane region" description="Helical" evidence="5">
    <location>
        <begin position="198"/>
        <end position="222"/>
    </location>
</feature>
<dbReference type="Pfam" id="PF00361">
    <property type="entry name" value="Proton_antipo_M"/>
    <property type="match status" value="1"/>
</dbReference>
<protein>
    <recommendedName>
        <fullName evidence="5">NADH-quinone oxidoreductase subunit N</fullName>
        <ecNumber evidence="5">7.1.1.-</ecNumber>
    </recommendedName>
    <alternativeName>
        <fullName evidence="5">NADH dehydrogenase I subunit N</fullName>
    </alternativeName>
    <alternativeName>
        <fullName evidence="5">NDH-1 subunit N</fullName>
    </alternativeName>
</protein>
<comment type="catalytic activity">
    <reaction evidence="5">
        <text>a quinone + NADH + 5 H(+)(in) = a quinol + NAD(+) + 4 H(+)(out)</text>
        <dbReference type="Rhea" id="RHEA:57888"/>
        <dbReference type="ChEBI" id="CHEBI:15378"/>
        <dbReference type="ChEBI" id="CHEBI:24646"/>
        <dbReference type="ChEBI" id="CHEBI:57540"/>
        <dbReference type="ChEBI" id="CHEBI:57945"/>
        <dbReference type="ChEBI" id="CHEBI:132124"/>
    </reaction>
</comment>
<feature type="transmembrane region" description="Helical" evidence="5">
    <location>
        <begin position="99"/>
        <end position="117"/>
    </location>
</feature>
<keyword evidence="2 5" id="KW-0812">Transmembrane</keyword>
<evidence type="ECO:0000313" key="8">
    <source>
        <dbReference type="EMBL" id="MCR6546231.1"/>
    </source>
</evidence>